<dbReference type="InterPro" id="IPR015406">
    <property type="entry name" value="GpJ_CSF"/>
</dbReference>
<dbReference type="EMBL" id="MLHL01000006">
    <property type="protein sequence ID" value="OOF50753.1"/>
    <property type="molecule type" value="Genomic_DNA"/>
</dbReference>
<organism evidence="4 5">
    <name type="scientific">Rodentibacter trehalosifermentans</name>
    <dbReference type="NCBI Taxonomy" id="1908263"/>
    <lineage>
        <taxon>Bacteria</taxon>
        <taxon>Pseudomonadati</taxon>
        <taxon>Pseudomonadota</taxon>
        <taxon>Gammaproteobacteria</taxon>
        <taxon>Pasteurellales</taxon>
        <taxon>Pasteurellaceae</taxon>
        <taxon>Rodentibacter</taxon>
    </lineage>
</organism>
<feature type="domain" description="Tip attachment protein J central straight fiber" evidence="1">
    <location>
        <begin position="1255"/>
        <end position="1374"/>
    </location>
</feature>
<reference evidence="4 5" key="1">
    <citation type="submission" date="2016-10" db="EMBL/GenBank/DDBJ databases">
        <title>Rodentibacter gen. nov. and new species.</title>
        <authorList>
            <person name="Christensen H."/>
        </authorList>
    </citation>
    <scope>NUCLEOTIDE SEQUENCE [LARGE SCALE GENOMIC DNA]</scope>
    <source>
        <strain evidence="4 5">H1987082031</strain>
    </source>
</reference>
<comment type="caution">
    <text evidence="4">The sequence shown here is derived from an EMBL/GenBank/DDBJ whole genome shotgun (WGS) entry which is preliminary data.</text>
</comment>
<dbReference type="RefSeq" id="WP_077477533.1">
    <property type="nucleotide sequence ID" value="NZ_MLHL01000006.1"/>
</dbReference>
<dbReference type="Pfam" id="PF24801">
    <property type="entry name" value="FNIII-A_GpJ"/>
    <property type="match status" value="1"/>
</dbReference>
<dbReference type="InterPro" id="IPR032876">
    <property type="entry name" value="J_dom"/>
</dbReference>
<name>A0A1V3J6I1_9PAST</name>
<keyword evidence="5" id="KW-1185">Reference proteome</keyword>
<evidence type="ECO:0000313" key="4">
    <source>
        <dbReference type="EMBL" id="OOF50753.1"/>
    </source>
</evidence>
<accession>A0A1V3J6I1</accession>
<dbReference type="PANTHER" id="PTHR36251">
    <property type="entry name" value="FELS-1 PROPHAGE HOST SPECIFICITY PROTEIN-RELATED"/>
    <property type="match status" value="1"/>
</dbReference>
<dbReference type="Proteomes" id="UP000189161">
    <property type="component" value="Unassembled WGS sequence"/>
</dbReference>
<dbReference type="InterPro" id="IPR053171">
    <property type="entry name" value="Viral_Tip_Attach_Protein"/>
</dbReference>
<feature type="domain" description="Tip attachment protein J" evidence="2">
    <location>
        <begin position="325"/>
        <end position="474"/>
    </location>
</feature>
<evidence type="ECO:0000259" key="1">
    <source>
        <dbReference type="Pfam" id="PF09327"/>
    </source>
</evidence>
<protein>
    <recommendedName>
        <fullName evidence="6">Tip attachment protein J domain-containing protein</fullName>
    </recommendedName>
</protein>
<dbReference type="OrthoDB" id="109844at2"/>
<evidence type="ECO:0000259" key="3">
    <source>
        <dbReference type="Pfam" id="PF24801"/>
    </source>
</evidence>
<gene>
    <name evidence="4" type="ORF">BKK52_00975</name>
</gene>
<evidence type="ECO:0000259" key="2">
    <source>
        <dbReference type="Pfam" id="PF13550"/>
    </source>
</evidence>
<sequence length="1820" mass="197177">MGKGGGGGGHTPVEAKESGRSKQLVKIVEIISEGEIVGLADGMKSVYLDNTPILNHDNSYNFSNVQLEGRIGSQVQPIIAGFNTSEKEINVGTQVRKTTPITRTVTDSKVSRLRLTLGVQSLFKQEDNGDTNETSVNLMVHIGDSSYPITINGKYSSQYLQQHTFSNLPDVPFTVRVERNTDDSKSQRLQNNTVWASYTEIIDTQFTYPNTALIGVKFDSEYFSSIPNRTYDVKGIKVKVPSNYNPQTRQYQGMWDGTFKLAWSDNPAWVLYDIVTNKRYGLGQRLGDFGADKWALYQAAQYCDQLVPDGFGGKEPRFTCNAWLTDQRPAYDVINDICSIFRAMPVWNGRELTVVMDRPSDPVWTYTNANVENGEFTYTFSAKKARHNAIQVEYADKDNAYEKTIEYVSDDESIRRNGLNVKKITAFGCTSRGQAHRTGLWLLQTEKLETKTVTFTVGAEGLMHVPGDIINVADIDYAGTNIGGRALKIAGRKVTLDREIDITANSYFTYINAQAKHQDIKILSVKGAEITLDAEPVGLAEYGVWSLTTQRINTQLFRALSVKEDAKGKYTIVALQHEPQKEAIVDNGAVFEPKATSILTVPKVNDIQIITNPDGSISINADVSGGNGLVIYDILIYKGNNLLEARLGLKSPELDLSQLSNGEYIVVIRAKNEKGQLLNERATSFIIDRPPAPTGVRATGGLGSITLEWDWINEATATEIFASEKDDIKTAKRIAKVTARMYAHEVGAKQVRYYWLRHTRGINVGPFYQQSGLRAESAVDIDAELALLNEKLSQNIVNEVIDTALPARNLELIQTVAGLDVNTFTGYNQVHNTADGKLYTWNGKAYTHKVSTNDLEGQITANQLDSELMAQLDSTQNTANAANISVQQLQGSLTQEVHRLTQSIRSESANLTKKVQDEAKARGTAITQLQNTDRQQAQQITTLTTQTNQALTGLTEERNARIAGDNVESTERTALTARVTAAESGITQLQRSVANQTTALSEVSQHLSAKIDGMHVGGRNYLRNTANPATANSIFPVGLKYPNYVYGATSTWGENSELTATSANGVVSYFRLMNLTTDTGLLEKGYWTLSVECKSTSTSNIKLRFVQSVNGRVDYSTEKGVLPSQEWVKLSATIQVTAETTGIIGSLLIEKSNVGDKLTFRRLKLEKGTTATDWTPAPEDVEGEVAKVSAELVAHRQAQATTDSAQATQLNALTTRMTGAESNISAEQTARTNGDKSLASRIDTVNASVNNAKAQITTVSQAVADVNGKLSATHTIKTQTISGGKTAIAGITLGANREESSVIVMADRFQVVKNAQDGSPKPMLRVENGKTVFNGELIADGGITARKMAADSISAAALQAGAVRANHVAAGELTADKLAIGLGGNLLYNPIFANNGNGWTLYVDSTNIDNANWGFNNATGSYHGGAYLPTELKFWWQRNRKNTNTGNVRLGGLYQDLRLGKDKYYCFSAYVGAHRAFIDLNIEGSVQIIKKSWVGRGKNGGYGNNNTDTGIENDRRIYVIFKATGDNANYRMIINMWADGTQDSPALRIRRPMLEECTEHTREPSPWQNAGVTAIHGGSIVTRSITADRLLANSITTNEIATGTIAARNIAANSINTSHIVSKSLTADKLSISDLSAISANLGRVTAGTITGTTIEGNAIRGGSVSGTTVSGSTINGGTIKGTRLEGVTGVFSGNIYAKNLIDDTAQAFTLVHGKTLVIPAFGKKRTIFIPACFCSIYVNSASGGQAGSISVTATVEITSSDGGNIRGSNTVKGSNAIGSVFLSGFFVVNANTEVRINYTSSVLGSGRVSCPDISIVAIC</sequence>
<dbReference type="PANTHER" id="PTHR36251:SF2">
    <property type="entry name" value="GIFSY-2 PROPHAGE HOST SPECIFICITY PROTEIN J, PHAGE LAMBDA"/>
    <property type="match status" value="1"/>
</dbReference>
<proteinExistence type="predicted"/>
<feature type="domain" description="Tip attachment protein J HDII-ins2" evidence="3">
    <location>
        <begin position="85"/>
        <end position="204"/>
    </location>
</feature>
<dbReference type="Pfam" id="PF09327">
    <property type="entry name" value="Phage_Tail_Tip"/>
    <property type="match status" value="1"/>
</dbReference>
<dbReference type="Pfam" id="PF13550">
    <property type="entry name" value="Phage-tail_3"/>
    <property type="match status" value="1"/>
</dbReference>
<evidence type="ECO:0000313" key="5">
    <source>
        <dbReference type="Proteomes" id="UP000189161"/>
    </source>
</evidence>
<dbReference type="InterPro" id="IPR055385">
    <property type="entry name" value="GpJ_HDII-ins2"/>
</dbReference>
<evidence type="ECO:0008006" key="6">
    <source>
        <dbReference type="Google" id="ProtNLM"/>
    </source>
</evidence>